<evidence type="ECO:0000256" key="1">
    <source>
        <dbReference type="ARBA" id="ARBA00049958"/>
    </source>
</evidence>
<comment type="caution">
    <text evidence="3">The sequence shown here is derived from an EMBL/GenBank/DDBJ whole genome shotgun (WGS) entry which is preliminary data.</text>
</comment>
<gene>
    <name evidence="3" type="ORF">HMPREF9248_0860</name>
</gene>
<dbReference type="PANTHER" id="PTHR11178">
    <property type="entry name" value="IRON-SULFUR CLUSTER SCAFFOLD PROTEIN NFU-RELATED"/>
    <property type="match status" value="1"/>
</dbReference>
<protein>
    <submittedName>
        <fullName evidence="3">NifU-like protein</fullName>
    </submittedName>
</protein>
<dbReference type="Proteomes" id="UP000004431">
    <property type="component" value="Unassembled WGS sequence"/>
</dbReference>
<dbReference type="InterPro" id="IPR034904">
    <property type="entry name" value="FSCA_dom_sf"/>
</dbReference>
<proteinExistence type="predicted"/>
<dbReference type="Pfam" id="PF01106">
    <property type="entry name" value="NifU"/>
    <property type="match status" value="1"/>
</dbReference>
<comment type="function">
    <text evidence="1">May be involved in the formation or repair of [Fe-S] clusters present in iron-sulfur proteins.</text>
</comment>
<keyword evidence="4" id="KW-1185">Reference proteome</keyword>
<evidence type="ECO:0000313" key="3">
    <source>
        <dbReference type="EMBL" id="EFL43960.1"/>
    </source>
</evidence>
<dbReference type="EMBL" id="AEDQ01000023">
    <property type="protein sequence ID" value="EFL43960.1"/>
    <property type="molecule type" value="Genomic_DNA"/>
</dbReference>
<organism evidence="3 4">
    <name type="scientific">Fannyhessea vaginae PB189-T1-4</name>
    <dbReference type="NCBI Taxonomy" id="866774"/>
    <lineage>
        <taxon>Bacteria</taxon>
        <taxon>Bacillati</taxon>
        <taxon>Actinomycetota</taxon>
        <taxon>Coriobacteriia</taxon>
        <taxon>Coriobacteriales</taxon>
        <taxon>Atopobiaceae</taxon>
        <taxon>Fannyhessea</taxon>
    </lineage>
</organism>
<name>A0ABP2IY13_9ACTN</name>
<accession>A0ABP2IY13</accession>
<sequence>MKGICAVMQNEQDTSMYDGFNEGFEDGFNGDFSSAYDNGFTGDDNAFSNEFPRNDSSNANNEAAVNAANASDPAQATNPIDAAASCATSGDNATTPGERVPINREILEATIDVIRESLQADGGDVVLVNVSDDGVVTLEMTGACAGCPLSEYDMTEGIERILKEHVPGVTKVEPAMMW</sequence>
<dbReference type="Gene3D" id="3.30.300.130">
    <property type="entry name" value="Fe-S cluster assembly (FSCA)"/>
    <property type="match status" value="1"/>
</dbReference>
<feature type="domain" description="NIF system FeS cluster assembly NifU C-terminal" evidence="2">
    <location>
        <begin position="108"/>
        <end position="173"/>
    </location>
</feature>
<dbReference type="SUPFAM" id="SSF117916">
    <property type="entry name" value="Fe-S cluster assembly (FSCA) domain-like"/>
    <property type="match status" value="1"/>
</dbReference>
<dbReference type="InterPro" id="IPR001075">
    <property type="entry name" value="NIF_FeS_clus_asmbl_NifU_C"/>
</dbReference>
<evidence type="ECO:0000259" key="2">
    <source>
        <dbReference type="Pfam" id="PF01106"/>
    </source>
</evidence>
<evidence type="ECO:0000313" key="4">
    <source>
        <dbReference type="Proteomes" id="UP000004431"/>
    </source>
</evidence>
<reference evidence="3 4" key="1">
    <citation type="submission" date="2010-08" db="EMBL/GenBank/DDBJ databases">
        <authorList>
            <person name="Durkin A.S."/>
            <person name="Madupu R."/>
            <person name="Torralba M."/>
            <person name="Gillis M."/>
            <person name="Methe B."/>
            <person name="Sutton G."/>
            <person name="Nelson K.E."/>
        </authorList>
    </citation>
    <scope>NUCLEOTIDE SEQUENCE [LARGE SCALE GENOMIC DNA]</scope>
    <source>
        <strain evidence="3 4">PB189-T1-4</strain>
    </source>
</reference>